<dbReference type="PROSITE" id="PS50110">
    <property type="entry name" value="RESPONSE_REGULATORY"/>
    <property type="match status" value="1"/>
</dbReference>
<evidence type="ECO:0000256" key="2">
    <source>
        <dbReference type="ARBA" id="ARBA00023125"/>
    </source>
</evidence>
<keyword evidence="2 5" id="KW-0238">DNA-binding</keyword>
<feature type="domain" description="Response regulatory" evidence="6">
    <location>
        <begin position="2"/>
        <end position="116"/>
    </location>
</feature>
<dbReference type="CDD" id="cd00383">
    <property type="entry name" value="trans_reg_C"/>
    <property type="match status" value="1"/>
</dbReference>
<feature type="modified residue" description="4-aspartylphosphate" evidence="4">
    <location>
        <position position="51"/>
    </location>
</feature>
<dbReference type="Gene3D" id="6.10.250.690">
    <property type="match status" value="1"/>
</dbReference>
<evidence type="ECO:0000313" key="8">
    <source>
        <dbReference type="EMBL" id="NEX47174.1"/>
    </source>
</evidence>
<dbReference type="PROSITE" id="PS51755">
    <property type="entry name" value="OMPR_PHOB"/>
    <property type="match status" value="1"/>
</dbReference>
<dbReference type="PANTHER" id="PTHR48111">
    <property type="entry name" value="REGULATOR OF RPOS"/>
    <property type="match status" value="1"/>
</dbReference>
<dbReference type="GO" id="GO:0000976">
    <property type="term" value="F:transcription cis-regulatory region binding"/>
    <property type="evidence" value="ECO:0007669"/>
    <property type="project" value="TreeGrafter"/>
</dbReference>
<dbReference type="SUPFAM" id="SSF52172">
    <property type="entry name" value="CheY-like"/>
    <property type="match status" value="1"/>
</dbReference>
<dbReference type="InterPro" id="IPR036388">
    <property type="entry name" value="WH-like_DNA-bd_sf"/>
</dbReference>
<comment type="caution">
    <text evidence="8">The sequence shown here is derived from an EMBL/GenBank/DDBJ whole genome shotgun (WGS) entry which is preliminary data.</text>
</comment>
<accession>A0A6B3RM59</accession>
<dbReference type="GO" id="GO:0032993">
    <property type="term" value="C:protein-DNA complex"/>
    <property type="evidence" value="ECO:0007669"/>
    <property type="project" value="TreeGrafter"/>
</dbReference>
<dbReference type="Proteomes" id="UP000481421">
    <property type="component" value="Unassembled WGS sequence"/>
</dbReference>
<dbReference type="Pfam" id="PF00072">
    <property type="entry name" value="Response_reg"/>
    <property type="match status" value="1"/>
</dbReference>
<dbReference type="AlphaFoldDB" id="A0A6B3RM59"/>
<dbReference type="GO" id="GO:0005829">
    <property type="term" value="C:cytosol"/>
    <property type="evidence" value="ECO:0007669"/>
    <property type="project" value="TreeGrafter"/>
</dbReference>
<evidence type="ECO:0000256" key="5">
    <source>
        <dbReference type="PROSITE-ProRule" id="PRU01091"/>
    </source>
</evidence>
<dbReference type="SMART" id="SM00448">
    <property type="entry name" value="REC"/>
    <property type="match status" value="1"/>
</dbReference>
<keyword evidence="9" id="KW-1185">Reference proteome</keyword>
<dbReference type="Gene3D" id="3.40.50.2300">
    <property type="match status" value="1"/>
</dbReference>
<gene>
    <name evidence="8" type="ORF">G3572_13240</name>
</gene>
<proteinExistence type="predicted"/>
<name>A0A6B3RM59_9RHOB</name>
<dbReference type="PANTHER" id="PTHR48111:SF67">
    <property type="entry name" value="TRANSCRIPTIONAL REGULATORY PROTEIN TCTD"/>
    <property type="match status" value="1"/>
</dbReference>
<keyword evidence="4" id="KW-0597">Phosphoprotein</keyword>
<dbReference type="RefSeq" id="WP_164612630.1">
    <property type="nucleotide sequence ID" value="NZ_JAAIKE010000004.1"/>
</dbReference>
<dbReference type="Gene3D" id="1.10.10.10">
    <property type="entry name" value="Winged helix-like DNA-binding domain superfamily/Winged helix DNA-binding domain"/>
    <property type="match status" value="1"/>
</dbReference>
<organism evidence="8 9">
    <name type="scientific">Pseudotabrizicola algicola</name>
    <dbReference type="NCBI Taxonomy" id="2709381"/>
    <lineage>
        <taxon>Bacteria</taxon>
        <taxon>Pseudomonadati</taxon>
        <taxon>Pseudomonadota</taxon>
        <taxon>Alphaproteobacteria</taxon>
        <taxon>Rhodobacterales</taxon>
        <taxon>Paracoccaceae</taxon>
        <taxon>Pseudotabrizicola</taxon>
    </lineage>
</organism>
<evidence type="ECO:0000259" key="6">
    <source>
        <dbReference type="PROSITE" id="PS50110"/>
    </source>
</evidence>
<dbReference type="InterPro" id="IPR011006">
    <property type="entry name" value="CheY-like_superfamily"/>
</dbReference>
<evidence type="ECO:0000259" key="7">
    <source>
        <dbReference type="PROSITE" id="PS51755"/>
    </source>
</evidence>
<dbReference type="EMBL" id="JAAIKE010000004">
    <property type="protein sequence ID" value="NEX47174.1"/>
    <property type="molecule type" value="Genomic_DNA"/>
</dbReference>
<evidence type="ECO:0000256" key="4">
    <source>
        <dbReference type="PROSITE-ProRule" id="PRU00169"/>
    </source>
</evidence>
<dbReference type="GO" id="GO:0000156">
    <property type="term" value="F:phosphorelay response regulator activity"/>
    <property type="evidence" value="ECO:0007669"/>
    <property type="project" value="TreeGrafter"/>
</dbReference>
<keyword evidence="3" id="KW-0804">Transcription</keyword>
<dbReference type="GO" id="GO:0006355">
    <property type="term" value="P:regulation of DNA-templated transcription"/>
    <property type="evidence" value="ECO:0007669"/>
    <property type="project" value="InterPro"/>
</dbReference>
<evidence type="ECO:0000313" key="9">
    <source>
        <dbReference type="Proteomes" id="UP000481421"/>
    </source>
</evidence>
<keyword evidence="1" id="KW-0805">Transcription regulation</keyword>
<dbReference type="SMART" id="SM00862">
    <property type="entry name" value="Trans_reg_C"/>
    <property type="match status" value="1"/>
</dbReference>
<evidence type="ECO:0000256" key="1">
    <source>
        <dbReference type="ARBA" id="ARBA00023015"/>
    </source>
</evidence>
<protein>
    <submittedName>
        <fullName evidence="8">Response regulator transcription factor</fullName>
    </submittedName>
</protein>
<feature type="domain" description="OmpR/PhoB-type" evidence="7">
    <location>
        <begin position="124"/>
        <end position="220"/>
    </location>
</feature>
<dbReference type="InterPro" id="IPR001867">
    <property type="entry name" value="OmpR/PhoB-type_DNA-bd"/>
</dbReference>
<feature type="DNA-binding region" description="OmpR/PhoB-type" evidence="5">
    <location>
        <begin position="124"/>
        <end position="220"/>
    </location>
</feature>
<dbReference type="Pfam" id="PF00486">
    <property type="entry name" value="Trans_reg_C"/>
    <property type="match status" value="1"/>
</dbReference>
<dbReference type="InterPro" id="IPR001789">
    <property type="entry name" value="Sig_transdc_resp-reg_receiver"/>
</dbReference>
<reference evidence="8 9" key="1">
    <citation type="submission" date="2020-02" db="EMBL/GenBank/DDBJ databases">
        <title>Rhodobacter algicola sp. nov., isolated from microalga culture.</title>
        <authorList>
            <person name="Park C.-Y."/>
        </authorList>
    </citation>
    <scope>NUCLEOTIDE SEQUENCE [LARGE SCALE GENOMIC DNA]</scope>
    <source>
        <strain evidence="8 9">ETT8</strain>
    </source>
</reference>
<evidence type="ECO:0000256" key="3">
    <source>
        <dbReference type="ARBA" id="ARBA00023163"/>
    </source>
</evidence>
<sequence length="221" mass="24383">MRFLLVEDNADLAASVAARLGLEGHGVDCAGTLAEAEEFLLAASYDLILLDIMLPDGDGRDFLARHRRAERTTPVIVMTARSAVSDRVDALDTGADDYITKPFDFAELEARCRAVLRRRGGLVQTQRSFADLTFDPLSATIGVAGESRDLRSREVRLLELFLNAPGRILSKEHLCDRLFSFSEPVTDNAIEVYVGRLRKKLAGSRARIETVRGLGYRLTDG</sequence>
<dbReference type="InterPro" id="IPR039420">
    <property type="entry name" value="WalR-like"/>
</dbReference>